<organism evidence="1 2">
    <name type="scientific">Apatococcus fuscideae</name>
    <dbReference type="NCBI Taxonomy" id="2026836"/>
    <lineage>
        <taxon>Eukaryota</taxon>
        <taxon>Viridiplantae</taxon>
        <taxon>Chlorophyta</taxon>
        <taxon>core chlorophytes</taxon>
        <taxon>Trebouxiophyceae</taxon>
        <taxon>Chlorellales</taxon>
        <taxon>Chlorellaceae</taxon>
        <taxon>Apatococcus</taxon>
    </lineage>
</organism>
<proteinExistence type="predicted"/>
<dbReference type="AlphaFoldDB" id="A0AAW1SPY3"/>
<protein>
    <submittedName>
        <fullName evidence="1">Uncharacterized protein</fullName>
    </submittedName>
</protein>
<evidence type="ECO:0000313" key="1">
    <source>
        <dbReference type="EMBL" id="KAK9850971.1"/>
    </source>
</evidence>
<accession>A0AAW1SPY3</accession>
<sequence>MGSSSVFEQNRSQPLAFATDRVPLTGYQIRVAGLGEKEGHDLHPATTEILAQRSTCYKSIGTRQAFAAWCRRSRSTRGLLKHGCRP</sequence>
<evidence type="ECO:0000313" key="2">
    <source>
        <dbReference type="Proteomes" id="UP001485043"/>
    </source>
</evidence>
<reference evidence="1 2" key="1">
    <citation type="journal article" date="2024" name="Nat. Commun.">
        <title>Phylogenomics reveals the evolutionary origins of lichenization in chlorophyte algae.</title>
        <authorList>
            <person name="Puginier C."/>
            <person name="Libourel C."/>
            <person name="Otte J."/>
            <person name="Skaloud P."/>
            <person name="Haon M."/>
            <person name="Grisel S."/>
            <person name="Petersen M."/>
            <person name="Berrin J.G."/>
            <person name="Delaux P.M."/>
            <person name="Dal Grande F."/>
            <person name="Keller J."/>
        </authorList>
    </citation>
    <scope>NUCLEOTIDE SEQUENCE [LARGE SCALE GENOMIC DNA]</scope>
    <source>
        <strain evidence="1 2">SAG 2523</strain>
    </source>
</reference>
<dbReference type="EMBL" id="JALJOV010001263">
    <property type="protein sequence ID" value="KAK9850971.1"/>
    <property type="molecule type" value="Genomic_DNA"/>
</dbReference>
<name>A0AAW1SPY3_9CHLO</name>
<comment type="caution">
    <text evidence="1">The sequence shown here is derived from an EMBL/GenBank/DDBJ whole genome shotgun (WGS) entry which is preliminary data.</text>
</comment>
<gene>
    <name evidence="1" type="ORF">WJX84_007362</name>
</gene>
<dbReference type="Proteomes" id="UP001485043">
    <property type="component" value="Unassembled WGS sequence"/>
</dbReference>
<keyword evidence="2" id="KW-1185">Reference proteome</keyword>